<dbReference type="Pfam" id="PF13864">
    <property type="entry name" value="Enkurin"/>
    <property type="match status" value="1"/>
</dbReference>
<dbReference type="InterPro" id="IPR052102">
    <property type="entry name" value="Enkurin_domain-protein"/>
</dbReference>
<keyword evidence="3" id="KW-0963">Cytoplasm</keyword>
<feature type="domain" description="Enkurin" evidence="6">
    <location>
        <begin position="28"/>
        <end position="120"/>
    </location>
</feature>
<dbReference type="InterPro" id="IPR027012">
    <property type="entry name" value="Enkurin_dom"/>
</dbReference>
<keyword evidence="4" id="KW-0206">Cytoskeleton</keyword>
<evidence type="ECO:0000313" key="8">
    <source>
        <dbReference type="Proteomes" id="UP001497392"/>
    </source>
</evidence>
<keyword evidence="8" id="KW-1185">Reference proteome</keyword>
<sequence>MHPPPSKPLDPVYTQKPDYGKVPGYLQHNKAKIAEERARVDALLLAAEQEKASKILPEEERQQLLRQLKLKWAQINSQFLRLPCTLDTPAKRLRKEVYEAQLAQIEKDVKLLQSSDKIVVTSD</sequence>
<comment type="subcellular location">
    <subcellularLocation>
        <location evidence="1">Cell projection</location>
        <location evidence="1">Cilium</location>
    </subcellularLocation>
    <subcellularLocation>
        <location evidence="2">Cytoplasm</location>
        <location evidence="2">Cytoskeleton</location>
    </subcellularLocation>
</comment>
<dbReference type="PANTHER" id="PTHR21490:SF0">
    <property type="entry name" value="ENKURIN"/>
    <property type="match status" value="1"/>
</dbReference>
<dbReference type="EMBL" id="CAXHTA020000003">
    <property type="protein sequence ID" value="CAL5220224.1"/>
    <property type="molecule type" value="Genomic_DNA"/>
</dbReference>
<evidence type="ECO:0000259" key="6">
    <source>
        <dbReference type="PROSITE" id="PS51665"/>
    </source>
</evidence>
<dbReference type="PROSITE" id="PS51665">
    <property type="entry name" value="ENKURIN"/>
    <property type="match status" value="1"/>
</dbReference>
<reference evidence="7 8" key="1">
    <citation type="submission" date="2024-06" db="EMBL/GenBank/DDBJ databases">
        <authorList>
            <person name="Kraege A."/>
            <person name="Thomma B."/>
        </authorList>
    </citation>
    <scope>NUCLEOTIDE SEQUENCE [LARGE SCALE GENOMIC DNA]</scope>
</reference>
<name>A0ABP1FJS3_9CHLO</name>
<dbReference type="Proteomes" id="UP001497392">
    <property type="component" value="Unassembled WGS sequence"/>
</dbReference>
<evidence type="ECO:0000256" key="5">
    <source>
        <dbReference type="ARBA" id="ARBA00023273"/>
    </source>
</evidence>
<protein>
    <submittedName>
        <fullName evidence="7">G2200 protein</fullName>
    </submittedName>
</protein>
<evidence type="ECO:0000256" key="4">
    <source>
        <dbReference type="ARBA" id="ARBA00023212"/>
    </source>
</evidence>
<proteinExistence type="predicted"/>
<evidence type="ECO:0000256" key="2">
    <source>
        <dbReference type="ARBA" id="ARBA00004245"/>
    </source>
</evidence>
<keyword evidence="5" id="KW-0966">Cell projection</keyword>
<evidence type="ECO:0000313" key="7">
    <source>
        <dbReference type="EMBL" id="CAL5220224.1"/>
    </source>
</evidence>
<comment type="caution">
    <text evidence="7">The sequence shown here is derived from an EMBL/GenBank/DDBJ whole genome shotgun (WGS) entry which is preliminary data.</text>
</comment>
<evidence type="ECO:0000256" key="3">
    <source>
        <dbReference type="ARBA" id="ARBA00022490"/>
    </source>
</evidence>
<evidence type="ECO:0000256" key="1">
    <source>
        <dbReference type="ARBA" id="ARBA00004138"/>
    </source>
</evidence>
<accession>A0ABP1FJS3</accession>
<organism evidence="7 8">
    <name type="scientific">Coccomyxa viridis</name>
    <dbReference type="NCBI Taxonomy" id="1274662"/>
    <lineage>
        <taxon>Eukaryota</taxon>
        <taxon>Viridiplantae</taxon>
        <taxon>Chlorophyta</taxon>
        <taxon>core chlorophytes</taxon>
        <taxon>Trebouxiophyceae</taxon>
        <taxon>Trebouxiophyceae incertae sedis</taxon>
        <taxon>Coccomyxaceae</taxon>
        <taxon>Coccomyxa</taxon>
    </lineage>
</organism>
<dbReference type="PANTHER" id="PTHR21490">
    <property type="entry name" value="ENKURIN-RELATED"/>
    <property type="match status" value="1"/>
</dbReference>
<gene>
    <name evidence="7" type="primary">g2200</name>
    <name evidence="7" type="ORF">VP750_LOCUS1883</name>
</gene>